<evidence type="ECO:0000256" key="1">
    <source>
        <dbReference type="ARBA" id="ARBA00004308"/>
    </source>
</evidence>
<sequence>MTSFTSTQYSAPIVPPERPHLRIGYVALIDSAPFIVAKQMGFDNHHGLTLELCKQPSWAAIRDKLLSGELDAAQTLYGLVYGVQIGLGGPQADMAILMTLNRNGQAITVSNRLAELLQRGQSLKNALSSIGRKAVFAQTFPTGTHAMWLNYWLAANDVHPLTDIESIVIPPSQMPDALAQGELDGFCAGEPWHAVAEHNRCGRTIVSSSQIWHNHPEKALACRREFAALYPNTAQALIRTILESCQWIENAENKIQLSTWLAKPEYLKLSADLIHSRLITHAIDSGEQNAIPLRSPVSFFTDGRSNYPLPTDGLWFLSQFYRWGLLKSTNEWNHIVNQVCQTTHYANAARQLNLVSTPPEATASQLIDGQIWDGSNALAYSEHFKIKASN</sequence>
<keyword evidence="8" id="KW-1185">Reference proteome</keyword>
<keyword evidence="2" id="KW-0813">Transport</keyword>
<accession>A0A923KNV6</accession>
<dbReference type="RefSeq" id="WP_186911460.1">
    <property type="nucleotide sequence ID" value="NZ_JACOFV010000003.1"/>
</dbReference>
<proteinExistence type="predicted"/>
<dbReference type="EMBL" id="JACOFV010000003">
    <property type="protein sequence ID" value="MBC3861539.1"/>
    <property type="molecule type" value="Genomic_DNA"/>
</dbReference>
<dbReference type="Gene3D" id="3.40.190.10">
    <property type="entry name" value="Periplasmic binding protein-like II"/>
    <property type="match status" value="2"/>
</dbReference>
<keyword evidence="6" id="KW-0472">Membrane</keyword>
<dbReference type="SUPFAM" id="SSF53850">
    <property type="entry name" value="Periplasmic binding protein-like II"/>
    <property type="match status" value="1"/>
</dbReference>
<evidence type="ECO:0000256" key="4">
    <source>
        <dbReference type="ARBA" id="ARBA00022519"/>
    </source>
</evidence>
<evidence type="ECO:0000313" key="8">
    <source>
        <dbReference type="Proteomes" id="UP000634011"/>
    </source>
</evidence>
<dbReference type="CDD" id="cd13553">
    <property type="entry name" value="PBP2_NrtA_CpmA_like"/>
    <property type="match status" value="1"/>
</dbReference>
<keyword evidence="5" id="KW-0732">Signal</keyword>
<keyword evidence="3" id="KW-1003">Cell membrane</keyword>
<dbReference type="AlphaFoldDB" id="A0A923KNV6"/>
<comment type="subcellular location">
    <subcellularLocation>
        <location evidence="1">Endomembrane system</location>
    </subcellularLocation>
</comment>
<organism evidence="7 8">
    <name type="scientific">Undibacterium jejuense</name>
    <dbReference type="NCBI Taxonomy" id="1344949"/>
    <lineage>
        <taxon>Bacteria</taxon>
        <taxon>Pseudomonadati</taxon>
        <taxon>Pseudomonadota</taxon>
        <taxon>Betaproteobacteria</taxon>
        <taxon>Burkholderiales</taxon>
        <taxon>Oxalobacteraceae</taxon>
        <taxon>Undibacterium</taxon>
    </lineage>
</organism>
<dbReference type="PANTHER" id="PTHR30024:SF7">
    <property type="entry name" value="NITRATE_NITRITE BINDING PROTEIN NRTA"/>
    <property type="match status" value="1"/>
</dbReference>
<evidence type="ECO:0000313" key="7">
    <source>
        <dbReference type="EMBL" id="MBC3861539.1"/>
    </source>
</evidence>
<name>A0A923KNV6_9BURK</name>
<reference evidence="7" key="1">
    <citation type="submission" date="2020-08" db="EMBL/GenBank/DDBJ databases">
        <title>Novel species isolated from subtropical streams in China.</title>
        <authorList>
            <person name="Lu H."/>
        </authorList>
    </citation>
    <scope>NUCLEOTIDE SEQUENCE</scope>
    <source>
        <strain evidence="7">KACC 12607</strain>
    </source>
</reference>
<gene>
    <name evidence="7" type="ORF">H8K32_05445</name>
</gene>
<protein>
    <submittedName>
        <fullName evidence="7">ABC transporter substrate-binding protein</fullName>
    </submittedName>
</protein>
<dbReference type="Proteomes" id="UP000634011">
    <property type="component" value="Unassembled WGS sequence"/>
</dbReference>
<evidence type="ECO:0000256" key="6">
    <source>
        <dbReference type="ARBA" id="ARBA00023136"/>
    </source>
</evidence>
<comment type="caution">
    <text evidence="7">The sequence shown here is derived from an EMBL/GenBank/DDBJ whole genome shotgun (WGS) entry which is preliminary data.</text>
</comment>
<keyword evidence="4" id="KW-0997">Cell inner membrane</keyword>
<dbReference type="GO" id="GO:0012505">
    <property type="term" value="C:endomembrane system"/>
    <property type="evidence" value="ECO:0007669"/>
    <property type="project" value="UniProtKB-SubCell"/>
</dbReference>
<dbReference type="Pfam" id="PF13379">
    <property type="entry name" value="NMT1_2"/>
    <property type="match status" value="1"/>
</dbReference>
<evidence type="ECO:0000256" key="2">
    <source>
        <dbReference type="ARBA" id="ARBA00022448"/>
    </source>
</evidence>
<dbReference type="PANTHER" id="PTHR30024">
    <property type="entry name" value="ALIPHATIC SULFONATES-BINDING PROTEIN-RELATED"/>
    <property type="match status" value="1"/>
</dbReference>
<dbReference type="InterPro" id="IPR044527">
    <property type="entry name" value="NrtA/CpmA_ABC-bd_dom"/>
</dbReference>
<evidence type="ECO:0000256" key="5">
    <source>
        <dbReference type="ARBA" id="ARBA00022729"/>
    </source>
</evidence>
<evidence type="ECO:0000256" key="3">
    <source>
        <dbReference type="ARBA" id="ARBA00022475"/>
    </source>
</evidence>